<dbReference type="AlphaFoldDB" id="A0A0B3C3T9"/>
<gene>
    <name evidence="4" type="ORF">PT85_00795</name>
    <name evidence="5" type="ORF">SAMN05421672_11587</name>
</gene>
<sequence length="117" mass="12813">MYGRSHIDSAVLQSLQDVMAEDYPALLDAYLADSEERLHSLRQALRGGNAEALSKAAHSFKGSCSNMGAVTLAQLCLELERAGRDAALEQAAGLLRQVEQELSVVRVLVRAERRRFA</sequence>
<keyword evidence="4" id="KW-0808">Transferase</keyword>
<dbReference type="Proteomes" id="UP000030980">
    <property type="component" value="Unassembled WGS sequence"/>
</dbReference>
<keyword evidence="2" id="KW-0597">Phosphoprotein</keyword>
<evidence type="ECO:0000313" key="4">
    <source>
        <dbReference type="EMBL" id="KHO66157.1"/>
    </source>
</evidence>
<name>A0A0B3C3T9_9PSED</name>
<feature type="modified residue" description="Phosphohistidine" evidence="2">
    <location>
        <position position="58"/>
    </location>
</feature>
<dbReference type="STRING" id="706570.PT85_00795"/>
<dbReference type="GO" id="GO:0004672">
    <property type="term" value="F:protein kinase activity"/>
    <property type="evidence" value="ECO:0007669"/>
    <property type="project" value="UniProtKB-ARBA"/>
</dbReference>
<dbReference type="PATRIC" id="fig|706570.3.peg.717"/>
<dbReference type="SUPFAM" id="SSF47226">
    <property type="entry name" value="Histidine-containing phosphotransfer domain, HPT domain"/>
    <property type="match status" value="1"/>
</dbReference>
<reference evidence="5 7" key="2">
    <citation type="submission" date="2017-01" db="EMBL/GenBank/DDBJ databases">
        <authorList>
            <person name="Mah S.A."/>
            <person name="Swanson W.J."/>
            <person name="Moy G.W."/>
            <person name="Vacquier V.D."/>
        </authorList>
    </citation>
    <scope>NUCLEOTIDE SEQUENCE [LARGE SCALE GENOMIC DNA]</scope>
    <source>
        <strain evidence="5 7">ATCC 29606</strain>
    </source>
</reference>
<protein>
    <submittedName>
        <fullName evidence="5">HPt (Histidine-containing phosphotransfer) domain-containing protein</fullName>
    </submittedName>
    <submittedName>
        <fullName evidence="4">Histidine kinase</fullName>
    </submittedName>
</protein>
<dbReference type="Gene3D" id="1.20.120.160">
    <property type="entry name" value="HPT domain"/>
    <property type="match status" value="1"/>
</dbReference>
<evidence type="ECO:0000313" key="7">
    <source>
        <dbReference type="Proteomes" id="UP000186079"/>
    </source>
</evidence>
<evidence type="ECO:0000259" key="3">
    <source>
        <dbReference type="PROSITE" id="PS50894"/>
    </source>
</evidence>
<dbReference type="GO" id="GO:0000160">
    <property type="term" value="P:phosphorelay signal transduction system"/>
    <property type="evidence" value="ECO:0007669"/>
    <property type="project" value="UniProtKB-KW"/>
</dbReference>
<keyword evidence="6" id="KW-1185">Reference proteome</keyword>
<evidence type="ECO:0000256" key="2">
    <source>
        <dbReference type="PROSITE-ProRule" id="PRU00110"/>
    </source>
</evidence>
<dbReference type="InterPro" id="IPR008207">
    <property type="entry name" value="Sig_transdc_His_kin_Hpt_dom"/>
</dbReference>
<dbReference type="OrthoDB" id="9131849at2"/>
<dbReference type="Pfam" id="PF01627">
    <property type="entry name" value="Hpt"/>
    <property type="match status" value="1"/>
</dbReference>
<feature type="domain" description="HPt" evidence="3">
    <location>
        <begin position="19"/>
        <end position="112"/>
    </location>
</feature>
<organism evidence="4 6">
    <name type="scientific">Pseudomonas flexibilis</name>
    <dbReference type="NCBI Taxonomy" id="706570"/>
    <lineage>
        <taxon>Bacteria</taxon>
        <taxon>Pseudomonadati</taxon>
        <taxon>Pseudomonadota</taxon>
        <taxon>Gammaproteobacteria</taxon>
        <taxon>Pseudomonadales</taxon>
        <taxon>Pseudomonadaceae</taxon>
        <taxon>Pseudomonas</taxon>
    </lineage>
</organism>
<dbReference type="CDD" id="cd00088">
    <property type="entry name" value="HPT"/>
    <property type="match status" value="1"/>
</dbReference>
<dbReference type="InterPro" id="IPR036641">
    <property type="entry name" value="HPT_dom_sf"/>
</dbReference>
<evidence type="ECO:0000313" key="5">
    <source>
        <dbReference type="EMBL" id="SIR14568.1"/>
    </source>
</evidence>
<dbReference type="EMBL" id="JTAK01000001">
    <property type="protein sequence ID" value="KHO66157.1"/>
    <property type="molecule type" value="Genomic_DNA"/>
</dbReference>
<proteinExistence type="predicted"/>
<evidence type="ECO:0000313" key="6">
    <source>
        <dbReference type="Proteomes" id="UP000030980"/>
    </source>
</evidence>
<reference evidence="4 6" key="1">
    <citation type="submission" date="2014-11" db="EMBL/GenBank/DDBJ databases">
        <title>Genome sequence of Pseudomonas tuomuerensis JCM 14085.</title>
        <authorList>
            <person name="Shin S.-K."/>
            <person name="Yi H."/>
        </authorList>
    </citation>
    <scope>NUCLEOTIDE SEQUENCE [LARGE SCALE GENOMIC DNA]</scope>
    <source>
        <strain evidence="4 6">JCM 14085</strain>
    </source>
</reference>
<dbReference type="SMART" id="SM00073">
    <property type="entry name" value="HPT"/>
    <property type="match status" value="1"/>
</dbReference>
<dbReference type="Proteomes" id="UP000186079">
    <property type="component" value="Unassembled WGS sequence"/>
</dbReference>
<accession>A0A0B2D7W9</accession>
<dbReference type="EMBL" id="FTMC01000015">
    <property type="protein sequence ID" value="SIR14568.1"/>
    <property type="molecule type" value="Genomic_DNA"/>
</dbReference>
<dbReference type="RefSeq" id="WP_027590868.1">
    <property type="nucleotide sequence ID" value="NZ_FMUP01000007.1"/>
</dbReference>
<accession>A0A0B3C3T9</accession>
<keyword evidence="1" id="KW-0902">Two-component regulatory system</keyword>
<dbReference type="PROSITE" id="PS50894">
    <property type="entry name" value="HPT"/>
    <property type="match status" value="1"/>
</dbReference>
<evidence type="ECO:0000256" key="1">
    <source>
        <dbReference type="ARBA" id="ARBA00023012"/>
    </source>
</evidence>
<keyword evidence="4" id="KW-0418">Kinase</keyword>